<evidence type="ECO:0000256" key="9">
    <source>
        <dbReference type="ARBA" id="ARBA00022692"/>
    </source>
</evidence>
<feature type="transmembrane region" description="Helical" evidence="17">
    <location>
        <begin position="174"/>
        <end position="195"/>
    </location>
</feature>
<comment type="caution">
    <text evidence="20">The sequence shown here is derived from an EMBL/GenBank/DDBJ whole genome shotgun (WGS) entry which is preliminary data.</text>
</comment>
<comment type="catalytic activity">
    <reaction evidence="16">
        <text>L-tyrosyl-[protein] + ATP = O-phospho-L-tyrosyl-[protein] + ADP + H(+)</text>
        <dbReference type="Rhea" id="RHEA:10596"/>
        <dbReference type="Rhea" id="RHEA-COMP:10136"/>
        <dbReference type="Rhea" id="RHEA-COMP:20101"/>
        <dbReference type="ChEBI" id="CHEBI:15378"/>
        <dbReference type="ChEBI" id="CHEBI:30616"/>
        <dbReference type="ChEBI" id="CHEBI:46858"/>
        <dbReference type="ChEBI" id="CHEBI:61978"/>
        <dbReference type="ChEBI" id="CHEBI:456216"/>
        <dbReference type="EC" id="2.7.10.2"/>
    </reaction>
</comment>
<reference evidence="21" key="1">
    <citation type="submission" date="2016-02" db="EMBL/GenBank/DDBJ databases">
        <authorList>
            <person name="Kaur G."/>
            <person name="Nair G.R."/>
            <person name="Mayilraj S."/>
        </authorList>
    </citation>
    <scope>NUCLEOTIDE SEQUENCE [LARGE SCALE GENOMIC DNA]</scope>
    <source>
        <strain evidence="21">GA-15</strain>
    </source>
</reference>
<organism evidence="20 21">
    <name type="scientific">Corynebacterium stationis</name>
    <dbReference type="NCBI Taxonomy" id="1705"/>
    <lineage>
        <taxon>Bacteria</taxon>
        <taxon>Bacillati</taxon>
        <taxon>Actinomycetota</taxon>
        <taxon>Actinomycetes</taxon>
        <taxon>Mycobacteriales</taxon>
        <taxon>Corynebacteriaceae</taxon>
        <taxon>Corynebacterium</taxon>
    </lineage>
</organism>
<dbReference type="Pfam" id="PF02706">
    <property type="entry name" value="Wzz"/>
    <property type="match status" value="1"/>
</dbReference>
<dbReference type="Gene3D" id="3.40.50.300">
    <property type="entry name" value="P-loop containing nucleotide triphosphate hydrolases"/>
    <property type="match status" value="1"/>
</dbReference>
<protein>
    <recommendedName>
        <fullName evidence="5">non-specific protein-tyrosine kinase</fullName>
        <ecNumber evidence="5">2.7.10.2</ecNumber>
    </recommendedName>
</protein>
<dbReference type="NCBIfam" id="TIGR01007">
    <property type="entry name" value="eps_fam"/>
    <property type="match status" value="1"/>
</dbReference>
<comment type="similarity">
    <text evidence="4">Belongs to the etk/wzc family.</text>
</comment>
<dbReference type="InterPro" id="IPR003856">
    <property type="entry name" value="LPS_length_determ_N"/>
</dbReference>
<proteinExistence type="inferred from homology"/>
<dbReference type="AlphaFoldDB" id="A0A177IE08"/>
<evidence type="ECO:0000256" key="14">
    <source>
        <dbReference type="ARBA" id="ARBA00023136"/>
    </source>
</evidence>
<comment type="subcellular location">
    <subcellularLocation>
        <location evidence="1">Cell inner membrane</location>
        <topology evidence="1">Multi-pass membrane protein</topology>
    </subcellularLocation>
</comment>
<evidence type="ECO:0000256" key="17">
    <source>
        <dbReference type="SAM" id="Phobius"/>
    </source>
</evidence>
<dbReference type="OrthoDB" id="9812433at2"/>
<evidence type="ECO:0000256" key="11">
    <source>
        <dbReference type="ARBA" id="ARBA00022777"/>
    </source>
</evidence>
<evidence type="ECO:0000256" key="10">
    <source>
        <dbReference type="ARBA" id="ARBA00022741"/>
    </source>
</evidence>
<evidence type="ECO:0000313" key="21">
    <source>
        <dbReference type="Proteomes" id="UP000076947"/>
    </source>
</evidence>
<accession>A0A177IE08</accession>
<evidence type="ECO:0000259" key="19">
    <source>
        <dbReference type="Pfam" id="PF13614"/>
    </source>
</evidence>
<evidence type="ECO:0000256" key="16">
    <source>
        <dbReference type="ARBA" id="ARBA00051245"/>
    </source>
</evidence>
<dbReference type="EMBL" id="LSTQ01000023">
    <property type="protein sequence ID" value="OAH26511.1"/>
    <property type="molecule type" value="Genomic_DNA"/>
</dbReference>
<evidence type="ECO:0000256" key="4">
    <source>
        <dbReference type="ARBA" id="ARBA00008883"/>
    </source>
</evidence>
<keyword evidence="6" id="KW-1003">Cell membrane</keyword>
<evidence type="ECO:0000256" key="5">
    <source>
        <dbReference type="ARBA" id="ARBA00011903"/>
    </source>
</evidence>
<keyword evidence="9 17" id="KW-0812">Transmembrane</keyword>
<keyword evidence="8" id="KW-0808">Transferase</keyword>
<dbReference type="PANTHER" id="PTHR32309:SF13">
    <property type="entry name" value="FERRIC ENTEROBACTIN TRANSPORT PROTEIN FEPE"/>
    <property type="match status" value="1"/>
</dbReference>
<dbReference type="InterPro" id="IPR027417">
    <property type="entry name" value="P-loop_NTPase"/>
</dbReference>
<comment type="similarity">
    <text evidence="3">Belongs to the CpsD/CapB family.</text>
</comment>
<evidence type="ECO:0000313" key="20">
    <source>
        <dbReference type="EMBL" id="OAH26511.1"/>
    </source>
</evidence>
<keyword evidence="10" id="KW-0547">Nucleotide-binding</keyword>
<keyword evidence="21" id="KW-1185">Reference proteome</keyword>
<evidence type="ECO:0000256" key="1">
    <source>
        <dbReference type="ARBA" id="ARBA00004429"/>
    </source>
</evidence>
<dbReference type="CDD" id="cd05387">
    <property type="entry name" value="BY-kinase"/>
    <property type="match status" value="1"/>
</dbReference>
<evidence type="ECO:0000259" key="18">
    <source>
        <dbReference type="Pfam" id="PF02706"/>
    </source>
</evidence>
<dbReference type="GO" id="GO:0042802">
    <property type="term" value="F:identical protein binding"/>
    <property type="evidence" value="ECO:0007669"/>
    <property type="project" value="UniProtKB-ARBA"/>
</dbReference>
<keyword evidence="13 17" id="KW-1133">Transmembrane helix</keyword>
<dbReference type="PANTHER" id="PTHR32309">
    <property type="entry name" value="TYROSINE-PROTEIN KINASE"/>
    <property type="match status" value="1"/>
</dbReference>
<evidence type="ECO:0000256" key="8">
    <source>
        <dbReference type="ARBA" id="ARBA00022679"/>
    </source>
</evidence>
<gene>
    <name evidence="20" type="ORF">AYJ05_03415</name>
</gene>
<evidence type="ECO:0000256" key="3">
    <source>
        <dbReference type="ARBA" id="ARBA00007316"/>
    </source>
</evidence>
<dbReference type="InterPro" id="IPR005702">
    <property type="entry name" value="Wzc-like_C"/>
</dbReference>
<comment type="similarity">
    <text evidence="2">Belongs to the CpsC/CapA family.</text>
</comment>
<evidence type="ECO:0000256" key="2">
    <source>
        <dbReference type="ARBA" id="ARBA00006683"/>
    </source>
</evidence>
<dbReference type="FunFam" id="3.40.50.300:FF:000527">
    <property type="entry name" value="Tyrosine-protein kinase etk"/>
    <property type="match status" value="1"/>
</dbReference>
<dbReference type="SUPFAM" id="SSF52540">
    <property type="entry name" value="P-loop containing nucleoside triphosphate hydrolases"/>
    <property type="match status" value="1"/>
</dbReference>
<dbReference type="Proteomes" id="UP000076947">
    <property type="component" value="Unassembled WGS sequence"/>
</dbReference>
<evidence type="ECO:0000256" key="12">
    <source>
        <dbReference type="ARBA" id="ARBA00022840"/>
    </source>
</evidence>
<evidence type="ECO:0000256" key="13">
    <source>
        <dbReference type="ARBA" id="ARBA00022989"/>
    </source>
</evidence>
<dbReference type="GO" id="GO:0005524">
    <property type="term" value="F:ATP binding"/>
    <property type="evidence" value="ECO:0007669"/>
    <property type="project" value="UniProtKB-KW"/>
</dbReference>
<feature type="transmembrane region" description="Helical" evidence="17">
    <location>
        <begin position="12"/>
        <end position="35"/>
    </location>
</feature>
<feature type="domain" description="Polysaccharide chain length determinant N-terminal" evidence="18">
    <location>
        <begin position="2"/>
        <end position="90"/>
    </location>
</feature>
<keyword evidence="14 17" id="KW-0472">Membrane</keyword>
<name>A0A177IE08_9CORY</name>
<dbReference type="InterPro" id="IPR050445">
    <property type="entry name" value="Bact_polysacc_biosynth/exp"/>
</dbReference>
<dbReference type="EC" id="2.7.10.2" evidence="5"/>
<sequence length="471" mass="50258">MELREYLLILRKYWALVVVTTVLGIAAALGLSWLATPEYQSKTQLYVSVRSDGGNTGDLVQGANYSRQIVNSYVSVVSSSAVLDPVVEELGLDMTGSQLADHITAASPSDSALIDITASSSSAEESAEIAEAVGESFKNVVQTQLEPEVNGASPISLTTTQNALVPKSPVSPNLLVNIALGLLIGLAVGYGAAILRTVLDRRIYTSEDLAQITAKPVLGEIIDDPEADKNRIILSTKPQSPRAESFRSLRTNLQFLNVGSKKRLFVVTSSKPGEGKSTTTLNLAAAISQTGSSVVVVEGDLRLPTFAKYLDIEGGAGLTDVLIGRAELSDVLQRWGRNPFYVLPAGRTPPNPSELLGSDEMEQTLETLQDQFDYVIVDAPPVLAVTDAVVLGKLSTGLLMVVATGFTTKQELEHSLQVLETAAANVLGLVATMTPPKKEGPYSYGQYGYGARTVNEIMGEQKERTESTRGE</sequence>
<dbReference type="Pfam" id="PF13614">
    <property type="entry name" value="AAA_31"/>
    <property type="match status" value="1"/>
</dbReference>
<dbReference type="RefSeq" id="WP_066839998.1">
    <property type="nucleotide sequence ID" value="NZ_LSTQ01000023.1"/>
</dbReference>
<dbReference type="GO" id="GO:0005886">
    <property type="term" value="C:plasma membrane"/>
    <property type="evidence" value="ECO:0007669"/>
    <property type="project" value="UniProtKB-SubCell"/>
</dbReference>
<keyword evidence="11" id="KW-0418">Kinase</keyword>
<dbReference type="GO" id="GO:0004715">
    <property type="term" value="F:non-membrane spanning protein tyrosine kinase activity"/>
    <property type="evidence" value="ECO:0007669"/>
    <property type="project" value="UniProtKB-EC"/>
</dbReference>
<keyword evidence="15" id="KW-0829">Tyrosine-protein kinase</keyword>
<evidence type="ECO:0000256" key="6">
    <source>
        <dbReference type="ARBA" id="ARBA00022475"/>
    </source>
</evidence>
<evidence type="ECO:0000256" key="7">
    <source>
        <dbReference type="ARBA" id="ARBA00022519"/>
    </source>
</evidence>
<keyword evidence="12" id="KW-0067">ATP-binding</keyword>
<keyword evidence="7" id="KW-0997">Cell inner membrane</keyword>
<dbReference type="InterPro" id="IPR025669">
    <property type="entry name" value="AAA_dom"/>
</dbReference>
<evidence type="ECO:0000256" key="15">
    <source>
        <dbReference type="ARBA" id="ARBA00023137"/>
    </source>
</evidence>
<feature type="domain" description="AAA" evidence="19">
    <location>
        <begin position="265"/>
        <end position="391"/>
    </location>
</feature>